<feature type="region of interest" description="Disordered" evidence="1">
    <location>
        <begin position="657"/>
        <end position="735"/>
    </location>
</feature>
<feature type="region of interest" description="Disordered" evidence="1">
    <location>
        <begin position="1"/>
        <end position="33"/>
    </location>
</feature>
<feature type="compositionally biased region" description="Low complexity" evidence="1">
    <location>
        <begin position="658"/>
        <end position="669"/>
    </location>
</feature>
<feature type="compositionally biased region" description="Polar residues" evidence="1">
    <location>
        <begin position="698"/>
        <end position="709"/>
    </location>
</feature>
<organism evidence="2">
    <name type="scientific">marine sediment metagenome</name>
    <dbReference type="NCBI Taxonomy" id="412755"/>
    <lineage>
        <taxon>unclassified sequences</taxon>
        <taxon>metagenomes</taxon>
        <taxon>ecological metagenomes</taxon>
    </lineage>
</organism>
<proteinExistence type="predicted"/>
<evidence type="ECO:0000313" key="2">
    <source>
        <dbReference type="EMBL" id="KKL88321.1"/>
    </source>
</evidence>
<sequence>MTDETIPTDVDANINESLGENAPKKRARKKATPSYQVIGDSKIPVSKATGLVWKSRLSQARKHTENVAEAWSEAIRYFNNDQLGHRVSKGRLGGVASGNVVGNQRLNANITETENVVFANVTTMVPALYARNPEAEFTSNVESKKRLATITERLVNVIGGQQASPGINLKPKAKRCVVTCLLTNRAWIKIGWITREESSEKALADLASLAKQLEKAKTPKKIIEIEGRLQALEESIDTLQPSGPFAMVKSPFDIMVDPNAKEIDLSDANWLIEKDMIPTEFILAKYATEKGKTGEFKSIYAPTHIMKIQVDGDDISNTDNSIDNFSLFDQEKDTAKSFGFNDDVSFDKAKMTEVFKVWDKVTRRMLMFNGKDWTWPIWVWDDPLQLDTFFPYYPLTFFESPKGPLTKGEVTYYLDQQDSINEITDEKRRARRWARRNVFFNQNVINQADVSAVINGDDGTVRGLNIPIEVKLSDVIGTIPTPSFQFESLFNKEEIYRAIDRISSVGTVLRGEQFKTNTNKAAVAANSQAANMRVDEKGDQIEDWIGAIYWGIAQLCLMNMPLEDVVKLIGEEAQDVWENLSKDEISDLSQKVVGGSTKKPTSAAKKEEALEFGQVLGQFVNAAPGPVLKLMLQVMEKAFDEVTLREEDFIELQKAIDQQAGGQQPPQEGQPGGQNDISTASPEQLKQVLAKLPPELKQQVQSAINSGVSPQEALKSVIQQAEQQAGQQQAPAQLQ</sequence>
<dbReference type="AlphaFoldDB" id="A0A0F9GCV3"/>
<comment type="caution">
    <text evidence="2">The sequence shown here is derived from an EMBL/GenBank/DDBJ whole genome shotgun (WGS) entry which is preliminary data.</text>
</comment>
<name>A0A0F9GCV3_9ZZZZ</name>
<reference evidence="2" key="1">
    <citation type="journal article" date="2015" name="Nature">
        <title>Complex archaea that bridge the gap between prokaryotes and eukaryotes.</title>
        <authorList>
            <person name="Spang A."/>
            <person name="Saw J.H."/>
            <person name="Jorgensen S.L."/>
            <person name="Zaremba-Niedzwiedzka K."/>
            <person name="Martijn J."/>
            <person name="Lind A.E."/>
            <person name="van Eijk R."/>
            <person name="Schleper C."/>
            <person name="Guy L."/>
            <person name="Ettema T.J."/>
        </authorList>
    </citation>
    <scope>NUCLEOTIDE SEQUENCE</scope>
</reference>
<feature type="compositionally biased region" description="Polar residues" evidence="1">
    <location>
        <begin position="675"/>
        <end position="684"/>
    </location>
</feature>
<protein>
    <recommendedName>
        <fullName evidence="3">Portal protein</fullName>
    </recommendedName>
</protein>
<dbReference type="EMBL" id="LAZR01020598">
    <property type="protein sequence ID" value="KKL88321.1"/>
    <property type="molecule type" value="Genomic_DNA"/>
</dbReference>
<gene>
    <name evidence="2" type="ORF">LCGC14_1925890</name>
</gene>
<evidence type="ECO:0008006" key="3">
    <source>
        <dbReference type="Google" id="ProtNLM"/>
    </source>
</evidence>
<feature type="compositionally biased region" description="Low complexity" evidence="1">
    <location>
        <begin position="719"/>
        <end position="735"/>
    </location>
</feature>
<accession>A0A0F9GCV3</accession>
<evidence type="ECO:0000256" key="1">
    <source>
        <dbReference type="SAM" id="MobiDB-lite"/>
    </source>
</evidence>